<feature type="compositionally biased region" description="Basic residues" evidence="1">
    <location>
        <begin position="688"/>
        <end position="699"/>
    </location>
</feature>
<evidence type="ECO:0000313" key="3">
    <source>
        <dbReference type="Proteomes" id="UP001159363"/>
    </source>
</evidence>
<feature type="region of interest" description="Disordered" evidence="1">
    <location>
        <begin position="730"/>
        <end position="750"/>
    </location>
</feature>
<proteinExistence type="predicted"/>
<feature type="region of interest" description="Disordered" evidence="1">
    <location>
        <begin position="685"/>
        <end position="715"/>
    </location>
</feature>
<feature type="region of interest" description="Disordered" evidence="1">
    <location>
        <begin position="508"/>
        <end position="535"/>
    </location>
</feature>
<feature type="compositionally biased region" description="Basic and acidic residues" evidence="1">
    <location>
        <begin position="700"/>
        <end position="715"/>
    </location>
</feature>
<feature type="compositionally biased region" description="Polar residues" evidence="1">
    <location>
        <begin position="1"/>
        <end position="18"/>
    </location>
</feature>
<keyword evidence="3" id="KW-1185">Reference proteome</keyword>
<feature type="region of interest" description="Disordered" evidence="1">
    <location>
        <begin position="427"/>
        <end position="456"/>
    </location>
</feature>
<feature type="region of interest" description="Disordered" evidence="1">
    <location>
        <begin position="90"/>
        <end position="155"/>
    </location>
</feature>
<organism evidence="2 3">
    <name type="scientific">Dryococelus australis</name>
    <dbReference type="NCBI Taxonomy" id="614101"/>
    <lineage>
        <taxon>Eukaryota</taxon>
        <taxon>Metazoa</taxon>
        <taxon>Ecdysozoa</taxon>
        <taxon>Arthropoda</taxon>
        <taxon>Hexapoda</taxon>
        <taxon>Insecta</taxon>
        <taxon>Pterygota</taxon>
        <taxon>Neoptera</taxon>
        <taxon>Polyneoptera</taxon>
        <taxon>Phasmatodea</taxon>
        <taxon>Verophasmatodea</taxon>
        <taxon>Anareolatae</taxon>
        <taxon>Phasmatidae</taxon>
        <taxon>Eurycanthinae</taxon>
        <taxon>Dryococelus</taxon>
    </lineage>
</organism>
<protein>
    <submittedName>
        <fullName evidence="2">Uncharacterized protein</fullName>
    </submittedName>
</protein>
<feature type="compositionally biased region" description="Basic residues" evidence="1">
    <location>
        <begin position="730"/>
        <end position="743"/>
    </location>
</feature>
<feature type="compositionally biased region" description="Polar residues" evidence="1">
    <location>
        <begin position="53"/>
        <end position="62"/>
    </location>
</feature>
<evidence type="ECO:0000313" key="2">
    <source>
        <dbReference type="EMBL" id="KAJ8877071.1"/>
    </source>
</evidence>
<evidence type="ECO:0000256" key="1">
    <source>
        <dbReference type="SAM" id="MobiDB-lite"/>
    </source>
</evidence>
<reference evidence="2 3" key="1">
    <citation type="submission" date="2023-02" db="EMBL/GenBank/DDBJ databases">
        <title>LHISI_Scaffold_Assembly.</title>
        <authorList>
            <person name="Stuart O.P."/>
            <person name="Cleave R."/>
            <person name="Magrath M.J.L."/>
            <person name="Mikheyev A.S."/>
        </authorList>
    </citation>
    <scope>NUCLEOTIDE SEQUENCE [LARGE SCALE GENOMIC DNA]</scope>
    <source>
        <strain evidence="2">Daus_M_001</strain>
        <tissue evidence="2">Leg muscle</tissue>
    </source>
</reference>
<accession>A0ABQ9GYM2</accession>
<feature type="region of interest" description="Disordered" evidence="1">
    <location>
        <begin position="1"/>
        <end position="62"/>
    </location>
</feature>
<feature type="region of interest" description="Disordered" evidence="1">
    <location>
        <begin position="834"/>
        <end position="855"/>
    </location>
</feature>
<feature type="compositionally biased region" description="Polar residues" evidence="1">
    <location>
        <begin position="589"/>
        <end position="604"/>
    </location>
</feature>
<gene>
    <name evidence="2" type="ORF">PR048_021523</name>
</gene>
<feature type="region of interest" description="Disordered" evidence="1">
    <location>
        <begin position="589"/>
        <end position="618"/>
    </location>
</feature>
<comment type="caution">
    <text evidence="2">The sequence shown here is derived from an EMBL/GenBank/DDBJ whole genome shotgun (WGS) entry which is preliminary data.</text>
</comment>
<feature type="non-terminal residue" evidence="2">
    <location>
        <position position="1034"/>
    </location>
</feature>
<sequence>MSTLSSEVSTLNAPSQTHARCAQRPPDITPPITSNHFCGQTRKGKNTIRKNGYTATSPSGTVSKTQFTAAPVLKMLAIFHTAGPISAASRARRHRLFNPREEGRARKLVNKARASKQDDTTPGAASGQAGHTTAASLSDRRRGATEAPPCAARSCAPSLRKSTRWDVHPVTYERTFGWKTVDSALHWLAAGQYGKTGVVLTTFGVGQLVFVRGSMKLDWPVQSPHPQLYRTSLGRIGLPGEGSSGAAKINCSTHGMVARGMVTNPRGCPANTRKEHARQGGCCYSRKRWPYEIITGGRQTCRHTFAALHLFCLYGRLNTGPGSPLLDAAIRKGFLQEVVMSVDASLLKTPAFPTSSMPSLLHTHFAHLACLISALPLAITELHYIFKIKYSCRRSIPVKPPSPEAQQPRTEFPAGHRAAISRTRETRIRSRGPVARSRHVTDATYPPPPQTFNMWAPHTRGCEVGAIRSNFTRRARPHSPQGAPSSCYLPLRSTTTVLRPVVQRYRNQNLRAESATHKPSQRNEPRTTEHVRFQKAEESVNGLQVISCVRITSPWQNSAQGPHRETITIFYVTIISCWGEKCGQSHEVQGSHSRWRNSEQSGQVSEALESERPGCETQSWPTCPFVQRRTVLESRTNCGYAVRVSFLDVSDSRHIWYPRYWGRGHISALLTWGQQTTTRFYDQERPYTRQKAKSKYRNHTRLEKASQKQSSDTHKSPYYRVKRYWERKKKHQGVRARQRRRNYVKQTAVSPTQVENPKRFLLAKLNGRRGETRESIPSCVSADCAYLHLYRRLVRRLGQKGTGGDVWMRALKRIKLWDPICVRFVSDTHTGDLPTQGDVAKGREKTGRKNGGSRTGGSITTVKWCPVGGGRLVYIARLAPSFGKKLELTIIVSTLQRSCRAPSLLHVAKPAIFAIDCFRKLDYLLFSSLLEFLQQARCLETRGKGVALHYYTTHSVNDLSSHILIFSQDHGITYARLHHRGSKLEPTSDLRSIQKTVAPFEFRAGLAIEMKYISNRRNWRFEIPIRDQQPSSTN</sequence>
<feature type="compositionally biased region" description="Basic and acidic residues" evidence="1">
    <location>
        <begin position="521"/>
        <end position="535"/>
    </location>
</feature>
<dbReference type="Proteomes" id="UP001159363">
    <property type="component" value="Chromosome 7"/>
</dbReference>
<dbReference type="EMBL" id="JARBHB010000008">
    <property type="protein sequence ID" value="KAJ8877071.1"/>
    <property type="molecule type" value="Genomic_DNA"/>
</dbReference>
<name>A0ABQ9GYM2_9NEOP</name>